<evidence type="ECO:0000256" key="6">
    <source>
        <dbReference type="ARBA" id="ARBA00022741"/>
    </source>
</evidence>
<comment type="function">
    <text evidence="11">Catalyzes the phosphorylation of the hydroxyl group of 4-methyl-5-beta-hydroxyethylthiazole (THZ).</text>
</comment>
<dbReference type="Proteomes" id="UP000229278">
    <property type="component" value="Unassembled WGS sequence"/>
</dbReference>
<feature type="binding site" evidence="11">
    <location>
        <position position="173"/>
    </location>
    <ligand>
        <name>ATP</name>
        <dbReference type="ChEBI" id="CHEBI:30616"/>
    </ligand>
</feature>
<dbReference type="EC" id="2.7.1.50" evidence="11"/>
<keyword evidence="7 11" id="KW-0418">Kinase</keyword>
<organism evidence="12 13">
    <name type="scientific">Candidatus Contendibacter odensensis</name>
    <dbReference type="NCBI Taxonomy" id="1400860"/>
    <lineage>
        <taxon>Bacteria</taxon>
        <taxon>Pseudomonadati</taxon>
        <taxon>Pseudomonadota</taxon>
        <taxon>Gammaproteobacteria</taxon>
        <taxon>Candidatus Competibacteraceae</taxon>
        <taxon>Candidatus Contendibacter</taxon>
    </lineage>
</organism>
<dbReference type="GO" id="GO:0000287">
    <property type="term" value="F:magnesium ion binding"/>
    <property type="evidence" value="ECO:0007669"/>
    <property type="project" value="UniProtKB-UniRule"/>
</dbReference>
<dbReference type="NCBIfam" id="NF006830">
    <property type="entry name" value="PRK09355.1"/>
    <property type="match status" value="1"/>
</dbReference>
<dbReference type="CDD" id="cd01170">
    <property type="entry name" value="THZ_kinase"/>
    <property type="match status" value="1"/>
</dbReference>
<evidence type="ECO:0000313" key="13">
    <source>
        <dbReference type="Proteomes" id="UP000229278"/>
    </source>
</evidence>
<keyword evidence="5 11" id="KW-0479">Metal-binding</keyword>
<dbReference type="SUPFAM" id="SSF53613">
    <property type="entry name" value="Ribokinase-like"/>
    <property type="match status" value="1"/>
</dbReference>
<dbReference type="InterPro" id="IPR029056">
    <property type="entry name" value="Ribokinase-like"/>
</dbReference>
<evidence type="ECO:0000256" key="11">
    <source>
        <dbReference type="HAMAP-Rule" id="MF_00228"/>
    </source>
</evidence>
<keyword evidence="4 11" id="KW-0808">Transferase</keyword>
<dbReference type="NCBIfam" id="TIGR00694">
    <property type="entry name" value="thiM"/>
    <property type="match status" value="1"/>
</dbReference>
<evidence type="ECO:0000256" key="7">
    <source>
        <dbReference type="ARBA" id="ARBA00022777"/>
    </source>
</evidence>
<evidence type="ECO:0000256" key="4">
    <source>
        <dbReference type="ARBA" id="ARBA00022679"/>
    </source>
</evidence>
<dbReference type="GO" id="GO:0009229">
    <property type="term" value="P:thiamine diphosphate biosynthetic process"/>
    <property type="evidence" value="ECO:0007669"/>
    <property type="project" value="UniProtKB-UniRule"/>
</dbReference>
<keyword evidence="8 11" id="KW-0067">ATP-binding</keyword>
<protein>
    <recommendedName>
        <fullName evidence="11">Hydroxyethylthiazole kinase</fullName>
        <ecNumber evidence="11">2.7.1.50</ecNumber>
    </recommendedName>
    <alternativeName>
        <fullName evidence="11">4-methyl-5-beta-hydroxyethylthiazole kinase</fullName>
        <shortName evidence="11">TH kinase</shortName>
        <shortName evidence="11">Thz kinase</shortName>
    </alternativeName>
</protein>
<proteinExistence type="inferred from homology"/>
<keyword evidence="10 11" id="KW-0784">Thiamine biosynthesis</keyword>
<reference evidence="12 13" key="1">
    <citation type="submission" date="2017-10" db="EMBL/GenBank/DDBJ databases">
        <title>Novel microbial diversity and functional potential in the marine mammal oral microbiome.</title>
        <authorList>
            <person name="Dudek N.K."/>
            <person name="Sun C.L."/>
            <person name="Burstein D."/>
            <person name="Kantor R.S."/>
            <person name="Aliaga Goltsman D.S."/>
            <person name="Bik E.M."/>
            <person name="Thomas B.C."/>
            <person name="Banfield J.F."/>
            <person name="Relman D.A."/>
        </authorList>
    </citation>
    <scope>NUCLEOTIDE SEQUENCE [LARGE SCALE GENOMIC DNA]</scope>
    <source>
        <strain evidence="12">DOLJORAL78_50_517</strain>
    </source>
</reference>
<feature type="binding site" evidence="11">
    <location>
        <position position="51"/>
    </location>
    <ligand>
        <name>substrate</name>
    </ligand>
</feature>
<dbReference type="PRINTS" id="PR01099">
    <property type="entry name" value="HYETHTZKNASE"/>
</dbReference>
<evidence type="ECO:0000313" key="12">
    <source>
        <dbReference type="EMBL" id="PIE82837.1"/>
    </source>
</evidence>
<dbReference type="HAMAP" id="MF_00228">
    <property type="entry name" value="Thz_kinase"/>
    <property type="match status" value="1"/>
</dbReference>
<sequence length="280" mass="28492">MLGDQQFAAPRLWRVIEAVRMQKPLVHSITNLVVTNTTANVLLATGASPAMVHSLDEVERFAPQAKALVINIGTLDSKCLAAMKLAILTANSAGIPWVLDPVGAGATPYRLQAAMALGYQKPSVIRGNASEILALTYGSDGVGKGVDSVDSSEAALGAAQSLAVDRNAIVAVTGAVDYVTDGKQVIGIANGHPLMTSVTGLGCSATAVVGACLAVEPDPVVAAVAGLALFDIAGEQAAKAAQGPGSLQAGLLDVLYGLDQAVFQDALRLSLVSDCEAVIH</sequence>
<keyword evidence="6 11" id="KW-0547">Nucleotide-binding</keyword>
<comment type="cofactor">
    <cofactor evidence="2 11">
        <name>Mg(2+)</name>
        <dbReference type="ChEBI" id="CHEBI:18420"/>
    </cofactor>
</comment>
<evidence type="ECO:0000256" key="1">
    <source>
        <dbReference type="ARBA" id="ARBA00001771"/>
    </source>
</evidence>
<accession>A0A2G6PE48</accession>
<evidence type="ECO:0000256" key="3">
    <source>
        <dbReference type="ARBA" id="ARBA00004868"/>
    </source>
</evidence>
<dbReference type="Pfam" id="PF02110">
    <property type="entry name" value="HK"/>
    <property type="match status" value="1"/>
</dbReference>
<dbReference type="InterPro" id="IPR000417">
    <property type="entry name" value="Hyethyz_kinase"/>
</dbReference>
<dbReference type="PIRSF" id="PIRSF000513">
    <property type="entry name" value="Thz_kinase"/>
    <property type="match status" value="1"/>
</dbReference>
<dbReference type="UniPathway" id="UPA00060">
    <property type="reaction ID" value="UER00139"/>
</dbReference>
<feature type="binding site" evidence="11">
    <location>
        <position position="126"/>
    </location>
    <ligand>
        <name>ATP</name>
        <dbReference type="ChEBI" id="CHEBI:30616"/>
    </ligand>
</feature>
<dbReference type="GO" id="GO:0004417">
    <property type="term" value="F:hydroxyethylthiazole kinase activity"/>
    <property type="evidence" value="ECO:0007669"/>
    <property type="project" value="UniProtKB-UniRule"/>
</dbReference>
<name>A0A2G6PE48_9GAMM</name>
<comment type="similarity">
    <text evidence="11">Belongs to the Thz kinase family.</text>
</comment>
<comment type="pathway">
    <text evidence="3 11">Cofactor biosynthesis; thiamine diphosphate biosynthesis; 4-methyl-5-(2-phosphoethyl)-thiazole from 5-(2-hydroxyethyl)-4-methylthiazole: step 1/1.</text>
</comment>
<evidence type="ECO:0000256" key="10">
    <source>
        <dbReference type="ARBA" id="ARBA00022977"/>
    </source>
</evidence>
<dbReference type="GO" id="GO:0005524">
    <property type="term" value="F:ATP binding"/>
    <property type="evidence" value="ECO:0007669"/>
    <property type="project" value="UniProtKB-UniRule"/>
</dbReference>
<gene>
    <name evidence="11" type="primary">thiM</name>
    <name evidence="12" type="ORF">CSA09_04620</name>
</gene>
<dbReference type="EMBL" id="PDTV01000011">
    <property type="protein sequence ID" value="PIE82837.1"/>
    <property type="molecule type" value="Genomic_DNA"/>
</dbReference>
<evidence type="ECO:0000256" key="5">
    <source>
        <dbReference type="ARBA" id="ARBA00022723"/>
    </source>
</evidence>
<comment type="caution">
    <text evidence="12">The sequence shown here is derived from an EMBL/GenBank/DDBJ whole genome shotgun (WGS) entry which is preliminary data.</text>
</comment>
<evidence type="ECO:0000256" key="9">
    <source>
        <dbReference type="ARBA" id="ARBA00022842"/>
    </source>
</evidence>
<keyword evidence="9 11" id="KW-0460">Magnesium</keyword>
<evidence type="ECO:0000256" key="2">
    <source>
        <dbReference type="ARBA" id="ARBA00001946"/>
    </source>
</evidence>
<dbReference type="AlphaFoldDB" id="A0A2G6PE48"/>
<dbReference type="GO" id="GO:0009228">
    <property type="term" value="P:thiamine biosynthetic process"/>
    <property type="evidence" value="ECO:0007669"/>
    <property type="project" value="UniProtKB-KW"/>
</dbReference>
<comment type="catalytic activity">
    <reaction evidence="1 11">
        <text>5-(2-hydroxyethyl)-4-methylthiazole + ATP = 4-methyl-5-(2-phosphooxyethyl)-thiazole + ADP + H(+)</text>
        <dbReference type="Rhea" id="RHEA:24212"/>
        <dbReference type="ChEBI" id="CHEBI:15378"/>
        <dbReference type="ChEBI" id="CHEBI:17957"/>
        <dbReference type="ChEBI" id="CHEBI:30616"/>
        <dbReference type="ChEBI" id="CHEBI:58296"/>
        <dbReference type="ChEBI" id="CHEBI:456216"/>
        <dbReference type="EC" id="2.7.1.50"/>
    </reaction>
</comment>
<evidence type="ECO:0000256" key="8">
    <source>
        <dbReference type="ARBA" id="ARBA00022840"/>
    </source>
</evidence>
<feature type="binding site" evidence="11">
    <location>
        <position position="200"/>
    </location>
    <ligand>
        <name>substrate</name>
    </ligand>
</feature>
<dbReference type="Gene3D" id="3.40.1190.20">
    <property type="match status" value="1"/>
</dbReference>